<feature type="region of interest" description="Disordered" evidence="1">
    <location>
        <begin position="1"/>
        <end position="30"/>
    </location>
</feature>
<name>A0A9P8EPF6_AURME</name>
<organism evidence="2 3">
    <name type="scientific">Aureobasidium melanogenum</name>
    <name type="common">Aureobasidium pullulans var. melanogenum</name>
    <dbReference type="NCBI Taxonomy" id="46634"/>
    <lineage>
        <taxon>Eukaryota</taxon>
        <taxon>Fungi</taxon>
        <taxon>Dikarya</taxon>
        <taxon>Ascomycota</taxon>
        <taxon>Pezizomycotina</taxon>
        <taxon>Dothideomycetes</taxon>
        <taxon>Dothideomycetidae</taxon>
        <taxon>Dothideales</taxon>
        <taxon>Saccotheciaceae</taxon>
        <taxon>Aureobasidium</taxon>
    </lineage>
</organism>
<reference evidence="2" key="2">
    <citation type="submission" date="2021-08" db="EMBL/GenBank/DDBJ databases">
        <authorList>
            <person name="Gostincar C."/>
            <person name="Sun X."/>
            <person name="Song Z."/>
            <person name="Gunde-Cimerman N."/>
        </authorList>
    </citation>
    <scope>NUCLEOTIDE SEQUENCE</scope>
    <source>
        <strain evidence="2">EXF-9911</strain>
    </source>
</reference>
<sequence>MADDIPNADAGDSLQNGASPPGGKTAASMQSPILSEGLVAELTRFFTLCDTVDDIAQHRDALNTIANTHYAALNHHEQATNVDMHTIDLDVLTTLDDHLEWFRLNNIALRNVPEVYRLSSDVIVRE</sequence>
<dbReference type="OrthoDB" id="3918064at2759"/>
<gene>
    <name evidence="2" type="ORF">KCU76_g4420</name>
</gene>
<dbReference type="EMBL" id="JAHFXF010000128">
    <property type="protein sequence ID" value="KAG9695507.1"/>
    <property type="molecule type" value="Genomic_DNA"/>
</dbReference>
<proteinExistence type="predicted"/>
<evidence type="ECO:0000313" key="3">
    <source>
        <dbReference type="Proteomes" id="UP000779574"/>
    </source>
</evidence>
<feature type="non-terminal residue" evidence="2">
    <location>
        <position position="126"/>
    </location>
</feature>
<evidence type="ECO:0000313" key="2">
    <source>
        <dbReference type="EMBL" id="KAG9695507.1"/>
    </source>
</evidence>
<comment type="caution">
    <text evidence="2">The sequence shown here is derived from an EMBL/GenBank/DDBJ whole genome shotgun (WGS) entry which is preliminary data.</text>
</comment>
<evidence type="ECO:0000256" key="1">
    <source>
        <dbReference type="SAM" id="MobiDB-lite"/>
    </source>
</evidence>
<protein>
    <submittedName>
        <fullName evidence="2">Uncharacterized protein</fullName>
    </submittedName>
</protein>
<dbReference type="AlphaFoldDB" id="A0A9P8EPF6"/>
<accession>A0A9P8EPF6</accession>
<dbReference type="Proteomes" id="UP000779574">
    <property type="component" value="Unassembled WGS sequence"/>
</dbReference>
<reference evidence="2" key="1">
    <citation type="journal article" date="2021" name="J Fungi (Basel)">
        <title>Virulence traits and population genomics of the black yeast Aureobasidium melanogenum.</title>
        <authorList>
            <person name="Cernosa A."/>
            <person name="Sun X."/>
            <person name="Gostincar C."/>
            <person name="Fang C."/>
            <person name="Gunde-Cimerman N."/>
            <person name="Song Z."/>
        </authorList>
    </citation>
    <scope>NUCLEOTIDE SEQUENCE</scope>
    <source>
        <strain evidence="2">EXF-9911</strain>
    </source>
</reference>